<comment type="caution">
    <text evidence="1">The sequence shown here is derived from an EMBL/GenBank/DDBJ whole genome shotgun (WGS) entry which is preliminary data.</text>
</comment>
<dbReference type="EMBL" id="PHJU02000024">
    <property type="protein sequence ID" value="PQL83005.1"/>
    <property type="molecule type" value="Genomic_DNA"/>
</dbReference>
<organism evidence="1 2">
    <name type="scientific">Acinetobacter baumannii</name>
    <dbReference type="NCBI Taxonomy" id="470"/>
    <lineage>
        <taxon>Bacteria</taxon>
        <taxon>Pseudomonadati</taxon>
        <taxon>Pseudomonadota</taxon>
        <taxon>Gammaproteobacteria</taxon>
        <taxon>Moraxellales</taxon>
        <taxon>Moraxellaceae</taxon>
        <taxon>Acinetobacter</taxon>
        <taxon>Acinetobacter calcoaceticus/baumannii complex</taxon>
    </lineage>
</organism>
<dbReference type="InterPro" id="IPR036648">
    <property type="entry name" value="CN_Hdrase_a/SCN_Hdrase_g_sf"/>
</dbReference>
<name>A0AA44XQK3_ACIBA</name>
<dbReference type="AlphaFoldDB" id="A0AA44XQK3"/>
<dbReference type="SUPFAM" id="SSF56209">
    <property type="entry name" value="Nitrile hydratase alpha chain"/>
    <property type="match status" value="1"/>
</dbReference>
<proteinExistence type="predicted"/>
<sequence length="93" mass="10686">MSLHVNPLTSEGKIRVENILQQAAKDIKFRELLTENPKEALKDSGLTEEEISVISTMRRVALEEWGIDVRPFRGFLRDNGFKISEFLKLEEIA</sequence>
<dbReference type="GO" id="GO:0003824">
    <property type="term" value="F:catalytic activity"/>
    <property type="evidence" value="ECO:0007669"/>
    <property type="project" value="InterPro"/>
</dbReference>
<evidence type="ECO:0000313" key="2">
    <source>
        <dbReference type="Proteomes" id="UP000233757"/>
    </source>
</evidence>
<dbReference type="RefSeq" id="WP_000052253.1">
    <property type="nucleotide sequence ID" value="NZ_AP031579.1"/>
</dbReference>
<gene>
    <name evidence="1" type="ORF">CV954_011890</name>
</gene>
<dbReference type="Proteomes" id="UP000233757">
    <property type="component" value="Unassembled WGS sequence"/>
</dbReference>
<dbReference type="GO" id="GO:0046914">
    <property type="term" value="F:transition metal ion binding"/>
    <property type="evidence" value="ECO:0007669"/>
    <property type="project" value="InterPro"/>
</dbReference>
<protein>
    <submittedName>
        <fullName evidence="1">Uncharacterized protein</fullName>
    </submittedName>
</protein>
<accession>A0AA44XQK3</accession>
<evidence type="ECO:0000313" key="1">
    <source>
        <dbReference type="EMBL" id="PQL83005.1"/>
    </source>
</evidence>
<reference evidence="1 2" key="1">
    <citation type="submission" date="2018-02" db="EMBL/GenBank/DDBJ databases">
        <title>Acinetobacter baumanii whole genome sequence.</title>
        <authorList>
            <person name="Qasim Z.J."/>
        </authorList>
    </citation>
    <scope>NUCLEOTIDE SEQUENCE [LARGE SCALE GENOMIC DNA]</scope>
    <source>
        <strain evidence="1 2">ZQ8</strain>
    </source>
</reference>